<comment type="caution">
    <text evidence="1">The sequence shown here is derived from an EMBL/GenBank/DDBJ whole genome shotgun (WGS) entry which is preliminary data.</text>
</comment>
<dbReference type="InterPro" id="IPR011042">
    <property type="entry name" value="6-blade_b-propeller_TolB-like"/>
</dbReference>
<dbReference type="Pfam" id="PF07676">
    <property type="entry name" value="PD40"/>
    <property type="match status" value="1"/>
</dbReference>
<evidence type="ECO:0000313" key="1">
    <source>
        <dbReference type="EMBL" id="PRY32176.1"/>
    </source>
</evidence>
<dbReference type="InterPro" id="IPR011659">
    <property type="entry name" value="WD40"/>
</dbReference>
<organism evidence="1 2">
    <name type="scientific">Pseudosporangium ferrugineum</name>
    <dbReference type="NCBI Taxonomy" id="439699"/>
    <lineage>
        <taxon>Bacteria</taxon>
        <taxon>Bacillati</taxon>
        <taxon>Actinomycetota</taxon>
        <taxon>Actinomycetes</taxon>
        <taxon>Micromonosporales</taxon>
        <taxon>Micromonosporaceae</taxon>
        <taxon>Pseudosporangium</taxon>
    </lineage>
</organism>
<dbReference type="AlphaFoldDB" id="A0A2T0SFI0"/>
<dbReference type="RefSeq" id="WP_106125368.1">
    <property type="nucleotide sequence ID" value="NZ_PVZG01000002.1"/>
</dbReference>
<proteinExistence type="predicted"/>
<sequence>MTADPARSRRVRAFVFLAVMLLAVGGSVAYVARAYGDRVRASSGPDRADTAADLAAVTARPHVVFRSTAPGPAEGHVAAVPVDAAGGPRAVTPAVCDRVYATRAHAVCLAAEATLNARTYRVRVLDPGWTSGHDLFRTPGLSSRTRLSPSGALVATTAFVYGDSYNSPGKFSTRTTITPVGDTRAGTDLENYTLTIDGRVTRNPDRNFWGVTFADDETFYATAATGRHTYLVRGSVRARTLTALRRDVECPSLSPDGTRIAFKKHGTLADGEWRLAVYDLRTTRETLTAETRSVDDQAEWLDDTHLLYGLRTGPVKSGTTDIWTVDASGGGTPRIFIPQGWSPSVIR</sequence>
<dbReference type="Gene3D" id="2.120.10.30">
    <property type="entry name" value="TolB, C-terminal domain"/>
    <property type="match status" value="1"/>
</dbReference>
<evidence type="ECO:0000313" key="2">
    <source>
        <dbReference type="Proteomes" id="UP000239209"/>
    </source>
</evidence>
<dbReference type="Proteomes" id="UP000239209">
    <property type="component" value="Unassembled WGS sequence"/>
</dbReference>
<keyword evidence="2" id="KW-1185">Reference proteome</keyword>
<dbReference type="EMBL" id="PVZG01000002">
    <property type="protein sequence ID" value="PRY32176.1"/>
    <property type="molecule type" value="Genomic_DNA"/>
</dbReference>
<gene>
    <name evidence="1" type="ORF">CLV70_102387</name>
</gene>
<reference evidence="1 2" key="1">
    <citation type="submission" date="2018-03" db="EMBL/GenBank/DDBJ databases">
        <title>Genomic Encyclopedia of Archaeal and Bacterial Type Strains, Phase II (KMG-II): from individual species to whole genera.</title>
        <authorList>
            <person name="Goeker M."/>
        </authorList>
    </citation>
    <scope>NUCLEOTIDE SEQUENCE [LARGE SCALE GENOMIC DNA]</scope>
    <source>
        <strain evidence="1 2">DSM 45348</strain>
    </source>
</reference>
<dbReference type="OrthoDB" id="9808778at2"/>
<accession>A0A2T0SFI0</accession>
<name>A0A2T0SFI0_9ACTN</name>
<dbReference type="SUPFAM" id="SSF69304">
    <property type="entry name" value="Tricorn protease N-terminal domain"/>
    <property type="match status" value="1"/>
</dbReference>
<protein>
    <submittedName>
        <fullName evidence="1">WD40 repeat protein</fullName>
    </submittedName>
</protein>